<dbReference type="EMBL" id="CAKLDI010000001">
    <property type="protein sequence ID" value="CAH0533892.1"/>
    <property type="molecule type" value="Genomic_DNA"/>
</dbReference>
<gene>
    <name evidence="3" type="primary">ybfE</name>
    <name evidence="3" type="ORF">VST7929_01769</name>
</gene>
<evidence type="ECO:0000313" key="3">
    <source>
        <dbReference type="EMBL" id="CAH0533892.1"/>
    </source>
</evidence>
<dbReference type="CDD" id="cd21631">
    <property type="entry name" value="RHH_CopG_NikR-like"/>
    <property type="match status" value="1"/>
</dbReference>
<dbReference type="Pfam" id="PF01402">
    <property type="entry name" value="RHH_1"/>
    <property type="match status" value="1"/>
</dbReference>
<keyword evidence="4" id="KW-1185">Reference proteome</keyword>
<evidence type="ECO:0000313" key="4">
    <source>
        <dbReference type="Proteomes" id="UP000838672"/>
    </source>
</evidence>
<dbReference type="RefSeq" id="WP_237466309.1">
    <property type="nucleotide sequence ID" value="NZ_CAKLDI010000001.1"/>
</dbReference>
<feature type="region of interest" description="Disordered" evidence="1">
    <location>
        <begin position="1"/>
        <end position="29"/>
    </location>
</feature>
<protein>
    <recommendedName>
        <fullName evidence="2">Ribbon-helix-helix protein CopG domain-containing protein</fullName>
    </recommendedName>
</protein>
<feature type="domain" description="Ribbon-helix-helix protein CopG" evidence="2">
    <location>
        <begin position="51"/>
        <end position="88"/>
    </location>
</feature>
<dbReference type="InterPro" id="IPR002145">
    <property type="entry name" value="CopG"/>
</dbReference>
<comment type="caution">
    <text evidence="3">The sequence shown here is derived from an EMBL/GenBank/DDBJ whole genome shotgun (WGS) entry which is preliminary data.</text>
</comment>
<dbReference type="Proteomes" id="UP000838672">
    <property type="component" value="Unassembled WGS sequence"/>
</dbReference>
<evidence type="ECO:0000259" key="2">
    <source>
        <dbReference type="Pfam" id="PF01402"/>
    </source>
</evidence>
<name>A0ABM8ZU92_9VIBR</name>
<organism evidence="3 4">
    <name type="scientific">Vibrio stylophorae</name>
    <dbReference type="NCBI Taxonomy" id="659351"/>
    <lineage>
        <taxon>Bacteria</taxon>
        <taxon>Pseudomonadati</taxon>
        <taxon>Pseudomonadota</taxon>
        <taxon>Gammaproteobacteria</taxon>
        <taxon>Vibrionales</taxon>
        <taxon>Vibrionaceae</taxon>
        <taxon>Vibrio</taxon>
    </lineage>
</organism>
<reference evidence="3" key="1">
    <citation type="submission" date="2021-11" db="EMBL/GenBank/DDBJ databases">
        <authorList>
            <person name="Rodrigo-Torres L."/>
            <person name="Arahal R. D."/>
            <person name="Lucena T."/>
        </authorList>
    </citation>
    <scope>NUCLEOTIDE SEQUENCE</scope>
    <source>
        <strain evidence="3">CECT 7929</strain>
    </source>
</reference>
<dbReference type="NCBIfam" id="NF008671">
    <property type="entry name" value="PRK11675.1"/>
    <property type="match status" value="1"/>
</dbReference>
<evidence type="ECO:0000256" key="1">
    <source>
        <dbReference type="SAM" id="MobiDB-lite"/>
    </source>
</evidence>
<feature type="compositionally biased region" description="Basic and acidic residues" evidence="1">
    <location>
        <begin position="1"/>
        <end position="20"/>
    </location>
</feature>
<sequence length="97" mass="10961">MAKEQNDRTTLDLFADEKRPGRPRTSPLSRAAQLKINKRNQLKRDKARGLRRIEIKVEQTVVDALNVLADQQGLSRSELIETILIEKLGCAPETHSA</sequence>
<accession>A0ABM8ZU92</accession>
<proteinExistence type="predicted"/>